<dbReference type="AlphaFoldDB" id="A0A136Q0E7"/>
<evidence type="ECO:0000256" key="9">
    <source>
        <dbReference type="ARBA" id="ARBA00048968"/>
    </source>
</evidence>
<comment type="similarity">
    <text evidence="3 11">Belongs to the purine nucleoside phosphorylase YfiH/LACC1 family.</text>
</comment>
<evidence type="ECO:0000256" key="7">
    <source>
        <dbReference type="ARBA" id="ARBA00022833"/>
    </source>
</evidence>
<dbReference type="SUPFAM" id="SSF64438">
    <property type="entry name" value="CNF1/YfiH-like putative cysteine hydrolases"/>
    <property type="match status" value="1"/>
</dbReference>
<dbReference type="RefSeq" id="WP_066521298.1">
    <property type="nucleotide sequence ID" value="NZ_CABMOF010000005.1"/>
</dbReference>
<comment type="catalytic activity">
    <reaction evidence="8">
        <text>adenosine + H2O + H(+) = inosine + NH4(+)</text>
        <dbReference type="Rhea" id="RHEA:24408"/>
        <dbReference type="ChEBI" id="CHEBI:15377"/>
        <dbReference type="ChEBI" id="CHEBI:15378"/>
        <dbReference type="ChEBI" id="CHEBI:16335"/>
        <dbReference type="ChEBI" id="CHEBI:17596"/>
        <dbReference type="ChEBI" id="CHEBI:28938"/>
        <dbReference type="EC" id="3.5.4.4"/>
    </reaction>
    <physiologicalReaction direction="left-to-right" evidence="8">
        <dbReference type="Rhea" id="RHEA:24409"/>
    </physiologicalReaction>
</comment>
<dbReference type="InterPro" id="IPR011324">
    <property type="entry name" value="Cytotoxic_necrot_fac-like_cat"/>
</dbReference>
<dbReference type="EMBL" id="LSZW01000065">
    <property type="protein sequence ID" value="KXK64159.1"/>
    <property type="molecule type" value="Genomic_DNA"/>
</dbReference>
<evidence type="ECO:0000256" key="10">
    <source>
        <dbReference type="ARBA" id="ARBA00049893"/>
    </source>
</evidence>
<organism evidence="12 13">
    <name type="scientific">Christensenella minuta</name>
    <dbReference type="NCBI Taxonomy" id="626937"/>
    <lineage>
        <taxon>Bacteria</taxon>
        <taxon>Bacillati</taxon>
        <taxon>Bacillota</taxon>
        <taxon>Clostridia</taxon>
        <taxon>Christensenellales</taxon>
        <taxon>Christensenellaceae</taxon>
        <taxon>Christensenella</taxon>
    </lineage>
</organism>
<keyword evidence="13" id="KW-1185">Reference proteome</keyword>
<comment type="caution">
    <text evidence="12">The sequence shown here is derived from an EMBL/GenBank/DDBJ whole genome shotgun (WGS) entry which is preliminary data.</text>
</comment>
<dbReference type="CDD" id="cd16833">
    <property type="entry name" value="YfiH"/>
    <property type="match status" value="1"/>
</dbReference>
<evidence type="ECO:0000256" key="2">
    <source>
        <dbReference type="ARBA" id="ARBA00003215"/>
    </source>
</evidence>
<dbReference type="InterPro" id="IPR003730">
    <property type="entry name" value="Cu_polyphenol_OxRdtase"/>
</dbReference>
<accession>A0A136Q0E7</accession>
<dbReference type="PANTHER" id="PTHR30616:SF2">
    <property type="entry name" value="PURINE NUCLEOSIDE PHOSPHORYLASE LACC1"/>
    <property type="match status" value="1"/>
</dbReference>
<evidence type="ECO:0000313" key="12">
    <source>
        <dbReference type="EMBL" id="KXK64159.1"/>
    </source>
</evidence>
<comment type="function">
    <text evidence="2">Purine nucleoside enzyme that catalyzes the phosphorolysis of adenosine and inosine nucleosides, yielding D-ribose 1-phosphate and the respective free bases, adenine and hypoxanthine. Also catalyzes the phosphorolysis of S-methyl-5'-thioadenosine into adenine and S-methyl-5-thio-alpha-D-ribose 1-phosphate. Also has adenosine deaminase activity.</text>
</comment>
<evidence type="ECO:0000256" key="4">
    <source>
        <dbReference type="ARBA" id="ARBA00022679"/>
    </source>
</evidence>
<evidence type="ECO:0000256" key="5">
    <source>
        <dbReference type="ARBA" id="ARBA00022723"/>
    </source>
</evidence>
<comment type="catalytic activity">
    <reaction evidence="10">
        <text>S-methyl-5'-thioadenosine + phosphate = 5-(methylsulfanyl)-alpha-D-ribose 1-phosphate + adenine</text>
        <dbReference type="Rhea" id="RHEA:11852"/>
        <dbReference type="ChEBI" id="CHEBI:16708"/>
        <dbReference type="ChEBI" id="CHEBI:17509"/>
        <dbReference type="ChEBI" id="CHEBI:43474"/>
        <dbReference type="ChEBI" id="CHEBI:58533"/>
        <dbReference type="EC" id="2.4.2.28"/>
    </reaction>
    <physiologicalReaction direction="left-to-right" evidence="10">
        <dbReference type="Rhea" id="RHEA:11853"/>
    </physiologicalReaction>
</comment>
<dbReference type="PATRIC" id="fig|626937.4.peg.2762"/>
<evidence type="ECO:0000256" key="8">
    <source>
        <dbReference type="ARBA" id="ARBA00047989"/>
    </source>
</evidence>
<keyword evidence="4" id="KW-0808">Transferase</keyword>
<dbReference type="Proteomes" id="UP000070366">
    <property type="component" value="Unassembled WGS sequence"/>
</dbReference>
<comment type="catalytic activity">
    <reaction evidence="9">
        <text>adenosine + phosphate = alpha-D-ribose 1-phosphate + adenine</text>
        <dbReference type="Rhea" id="RHEA:27642"/>
        <dbReference type="ChEBI" id="CHEBI:16335"/>
        <dbReference type="ChEBI" id="CHEBI:16708"/>
        <dbReference type="ChEBI" id="CHEBI:43474"/>
        <dbReference type="ChEBI" id="CHEBI:57720"/>
        <dbReference type="EC" id="2.4.2.1"/>
    </reaction>
    <physiologicalReaction direction="left-to-right" evidence="9">
        <dbReference type="Rhea" id="RHEA:27643"/>
    </physiologicalReaction>
</comment>
<dbReference type="GO" id="GO:0005507">
    <property type="term" value="F:copper ion binding"/>
    <property type="evidence" value="ECO:0007669"/>
    <property type="project" value="TreeGrafter"/>
</dbReference>
<proteinExistence type="inferred from homology"/>
<evidence type="ECO:0000256" key="11">
    <source>
        <dbReference type="RuleBase" id="RU361274"/>
    </source>
</evidence>
<dbReference type="GO" id="GO:0017061">
    <property type="term" value="F:S-methyl-5-thioadenosine phosphorylase activity"/>
    <property type="evidence" value="ECO:0007669"/>
    <property type="project" value="UniProtKB-EC"/>
</dbReference>
<evidence type="ECO:0000256" key="6">
    <source>
        <dbReference type="ARBA" id="ARBA00022801"/>
    </source>
</evidence>
<gene>
    <name evidence="12" type="ORF">HMPREF3293_02803</name>
</gene>
<dbReference type="PANTHER" id="PTHR30616">
    <property type="entry name" value="UNCHARACTERIZED PROTEIN YFIH"/>
    <property type="match status" value="1"/>
</dbReference>
<dbReference type="NCBIfam" id="TIGR00726">
    <property type="entry name" value="peptidoglycan editing factor PgeF"/>
    <property type="match status" value="1"/>
</dbReference>
<dbReference type="InterPro" id="IPR038371">
    <property type="entry name" value="Cu_polyphenol_OxRdtase_sf"/>
</dbReference>
<comment type="catalytic activity">
    <reaction evidence="1">
        <text>inosine + phosphate = alpha-D-ribose 1-phosphate + hypoxanthine</text>
        <dbReference type="Rhea" id="RHEA:27646"/>
        <dbReference type="ChEBI" id="CHEBI:17368"/>
        <dbReference type="ChEBI" id="CHEBI:17596"/>
        <dbReference type="ChEBI" id="CHEBI:43474"/>
        <dbReference type="ChEBI" id="CHEBI:57720"/>
        <dbReference type="EC" id="2.4.2.1"/>
    </reaction>
    <physiologicalReaction direction="left-to-right" evidence="1">
        <dbReference type="Rhea" id="RHEA:27647"/>
    </physiologicalReaction>
</comment>
<evidence type="ECO:0000256" key="3">
    <source>
        <dbReference type="ARBA" id="ARBA00007353"/>
    </source>
</evidence>
<keyword evidence="7" id="KW-0862">Zinc</keyword>
<dbReference type="OrthoDB" id="4279at2"/>
<keyword evidence="6" id="KW-0378">Hydrolase</keyword>
<protein>
    <recommendedName>
        <fullName evidence="11">Purine nucleoside phosphorylase</fullName>
    </recommendedName>
</protein>
<reference evidence="12 13" key="1">
    <citation type="submission" date="2016-02" db="EMBL/GenBank/DDBJ databases">
        <authorList>
            <person name="Wen L."/>
            <person name="He K."/>
            <person name="Yang H."/>
        </authorList>
    </citation>
    <scope>NUCLEOTIDE SEQUENCE [LARGE SCALE GENOMIC DNA]</scope>
    <source>
        <strain evidence="12 13">DSM 22607</strain>
    </source>
</reference>
<dbReference type="GO" id="GO:0016787">
    <property type="term" value="F:hydrolase activity"/>
    <property type="evidence" value="ECO:0007669"/>
    <property type="project" value="UniProtKB-KW"/>
</dbReference>
<evidence type="ECO:0000256" key="1">
    <source>
        <dbReference type="ARBA" id="ARBA00000553"/>
    </source>
</evidence>
<dbReference type="Gene3D" id="3.60.140.10">
    <property type="entry name" value="CNF1/YfiH-like putative cysteine hydrolases"/>
    <property type="match status" value="1"/>
</dbReference>
<keyword evidence="5" id="KW-0479">Metal-binding</keyword>
<dbReference type="Pfam" id="PF02578">
    <property type="entry name" value="Cu-oxidase_4"/>
    <property type="match status" value="1"/>
</dbReference>
<name>A0A136Q0E7_9FIRM</name>
<sequence length="280" mass="31266">MNAFETRVKRGFLLQEKSGVSFLTIPSFLEAGFWKHCYTTRKGGVSRGCYASLNLSKTRENSPENKEENYRRVCRVLDVSYESLALVNYAHGDGIYNASVADAGKGITRESDLPPCDAMIIYETGITAVTLHADCVPVFFADKKQKIACVSHAGWRGVYEGLPAKIVQTFLHKYGSARKDILIGIGPHIMAECFEVREDVAQPFSERFGSETVIRKNGKLYVDLQHAILEQLDRANALPENITCADICTYTREDLFFSHRRDRGNTGAMGSFISLETKTV</sequence>
<dbReference type="STRING" id="626937.HMPREF3293_02803"/>
<dbReference type="KEGG" id="cmiu:B1H56_02940"/>
<evidence type="ECO:0000313" key="13">
    <source>
        <dbReference type="Proteomes" id="UP000070366"/>
    </source>
</evidence>